<organism evidence="2 3">
    <name type="scientific">Stylosanthes scabra</name>
    <dbReference type="NCBI Taxonomy" id="79078"/>
    <lineage>
        <taxon>Eukaryota</taxon>
        <taxon>Viridiplantae</taxon>
        <taxon>Streptophyta</taxon>
        <taxon>Embryophyta</taxon>
        <taxon>Tracheophyta</taxon>
        <taxon>Spermatophyta</taxon>
        <taxon>Magnoliopsida</taxon>
        <taxon>eudicotyledons</taxon>
        <taxon>Gunneridae</taxon>
        <taxon>Pentapetalae</taxon>
        <taxon>rosids</taxon>
        <taxon>fabids</taxon>
        <taxon>Fabales</taxon>
        <taxon>Fabaceae</taxon>
        <taxon>Papilionoideae</taxon>
        <taxon>50 kb inversion clade</taxon>
        <taxon>dalbergioids sensu lato</taxon>
        <taxon>Dalbergieae</taxon>
        <taxon>Pterocarpus clade</taxon>
        <taxon>Stylosanthes</taxon>
    </lineage>
</organism>
<feature type="compositionally biased region" description="Polar residues" evidence="1">
    <location>
        <begin position="29"/>
        <end position="39"/>
    </location>
</feature>
<dbReference type="Proteomes" id="UP001341840">
    <property type="component" value="Unassembled WGS sequence"/>
</dbReference>
<feature type="compositionally biased region" description="Basic and acidic residues" evidence="1">
    <location>
        <begin position="168"/>
        <end position="178"/>
    </location>
</feature>
<reference evidence="2 3" key="1">
    <citation type="journal article" date="2023" name="Plants (Basel)">
        <title>Bridging the Gap: Combining Genomics and Transcriptomics Approaches to Understand Stylosanthes scabra, an Orphan Legume from the Brazilian Caatinga.</title>
        <authorList>
            <person name="Ferreira-Neto J.R.C."/>
            <person name="da Silva M.D."/>
            <person name="Binneck E."/>
            <person name="de Melo N.F."/>
            <person name="da Silva R.H."/>
            <person name="de Melo A.L.T.M."/>
            <person name="Pandolfi V."/>
            <person name="Bustamante F.O."/>
            <person name="Brasileiro-Vidal A.C."/>
            <person name="Benko-Iseppon A.M."/>
        </authorList>
    </citation>
    <scope>NUCLEOTIDE SEQUENCE [LARGE SCALE GENOMIC DNA]</scope>
    <source>
        <tissue evidence="2">Leaves</tissue>
    </source>
</reference>
<keyword evidence="3" id="KW-1185">Reference proteome</keyword>
<feature type="region of interest" description="Disordered" evidence="1">
    <location>
        <begin position="1"/>
        <end position="81"/>
    </location>
</feature>
<name>A0ABU6X8B6_9FABA</name>
<evidence type="ECO:0000256" key="1">
    <source>
        <dbReference type="SAM" id="MobiDB-lite"/>
    </source>
</evidence>
<evidence type="ECO:0000313" key="3">
    <source>
        <dbReference type="Proteomes" id="UP001341840"/>
    </source>
</evidence>
<feature type="region of interest" description="Disordered" evidence="1">
    <location>
        <begin position="168"/>
        <end position="192"/>
    </location>
</feature>
<proteinExistence type="predicted"/>
<protein>
    <submittedName>
        <fullName evidence="2">Uncharacterized protein</fullName>
    </submittedName>
</protein>
<comment type="caution">
    <text evidence="2">The sequence shown here is derived from an EMBL/GenBank/DDBJ whole genome shotgun (WGS) entry which is preliminary data.</text>
</comment>
<dbReference type="EMBL" id="JASCZI010211488">
    <property type="protein sequence ID" value="MED6192950.1"/>
    <property type="molecule type" value="Genomic_DNA"/>
</dbReference>
<evidence type="ECO:0000313" key="2">
    <source>
        <dbReference type="EMBL" id="MED6192950.1"/>
    </source>
</evidence>
<gene>
    <name evidence="2" type="ORF">PIB30_014735</name>
</gene>
<accession>A0ABU6X8B6</accession>
<sequence>MQDSDSEIEPHQQESMQSRPSNIEAPKPQKSQSYVNQIQKKILKPGAGKNSYGQKKGPSKYGLFPSTKISKNKNKAPEPQIVLGGNLKTQPSSSSRNKKILLQDNMILQDMRRLHQDQIQGFEASKIASKNLESFVVKNLFLTQNPPFVKKDELVTFSKMMEGDGILKKKPPDIRAEDPTIQTPGTAQVKID</sequence>